<proteinExistence type="predicted"/>
<name>A0A1Y3PAU2_9BACI</name>
<reference evidence="2" key="1">
    <citation type="submission" date="2016-06" db="EMBL/GenBank/DDBJ databases">
        <authorList>
            <person name="Nascimento L."/>
            <person name="Pereira R.V."/>
            <person name="Martins L.F."/>
            <person name="Quaggio R.B."/>
            <person name="Silva A.M."/>
            <person name="Setubal J.C."/>
        </authorList>
    </citation>
    <scope>NUCLEOTIDE SEQUENCE [LARGE SCALE GENOMIC DNA]</scope>
</reference>
<evidence type="ECO:0000313" key="1">
    <source>
        <dbReference type="EMBL" id="OUM84451.1"/>
    </source>
</evidence>
<comment type="caution">
    <text evidence="1">The sequence shown here is derived from an EMBL/GenBank/DDBJ whole genome shotgun (WGS) entry which is preliminary data.</text>
</comment>
<protein>
    <submittedName>
        <fullName evidence="1">Uncharacterized protein</fullName>
    </submittedName>
</protein>
<gene>
    <name evidence="1" type="ORF">BAA01_15345</name>
</gene>
<accession>A0A1Y3PAU2</accession>
<dbReference type="AlphaFoldDB" id="A0A1Y3PAU2"/>
<organism evidence="1 2">
    <name type="scientific">Bacillus thermozeamaize</name>
    <dbReference type="NCBI Taxonomy" id="230954"/>
    <lineage>
        <taxon>Bacteria</taxon>
        <taxon>Bacillati</taxon>
        <taxon>Bacillota</taxon>
        <taxon>Bacilli</taxon>
        <taxon>Bacillales</taxon>
        <taxon>Bacillaceae</taxon>
        <taxon>Bacillus</taxon>
    </lineage>
</organism>
<dbReference type="EMBL" id="LZRT01000129">
    <property type="protein sequence ID" value="OUM84451.1"/>
    <property type="molecule type" value="Genomic_DNA"/>
</dbReference>
<sequence length="227" mass="25846">MLRPSPLLMAALAADVELLRTNRKAKDTYFLELRTKGQGGGPKRYAYYIKKSRLKEYVSSVLRATEFQALRSLLVGREITQAELAAAGFNPRDKGALGKYVHKLAGNSSWTLRTSVVRPDGQYKEDLLITRSNQDPVAALERLVLVRIEPITQGWRISDVIYLAPSPLVLHILKADHRFLTGNPPQPDRAFFLKLKTHHDGRRRQYSYYIRRSRIDAYCAALLNQPI</sequence>
<dbReference type="Proteomes" id="UP000196475">
    <property type="component" value="Unassembled WGS sequence"/>
</dbReference>
<evidence type="ECO:0000313" key="2">
    <source>
        <dbReference type="Proteomes" id="UP000196475"/>
    </source>
</evidence>